<dbReference type="PROSITE" id="PS50056">
    <property type="entry name" value="TYR_PHOSPHATASE_2"/>
    <property type="match status" value="1"/>
</dbReference>
<dbReference type="Gene3D" id="3.90.190.10">
    <property type="entry name" value="Protein tyrosine phosphatase superfamily"/>
    <property type="match status" value="2"/>
</dbReference>
<keyword evidence="6" id="KW-0131">Cell cycle</keyword>
<dbReference type="Proteomes" id="UP001162164">
    <property type="component" value="Unassembled WGS sequence"/>
</dbReference>
<dbReference type="SMART" id="SM00195">
    <property type="entry name" value="DSPc"/>
    <property type="match status" value="1"/>
</dbReference>
<reference evidence="9" key="1">
    <citation type="journal article" date="2023" name="Insect Mol. Biol.">
        <title>Genome sequencing provides insights into the evolution of gene families encoding plant cell wall-degrading enzymes in longhorned beetles.</title>
        <authorList>
            <person name="Shin N.R."/>
            <person name="Okamura Y."/>
            <person name="Kirsch R."/>
            <person name="Pauchet Y."/>
        </authorList>
    </citation>
    <scope>NUCLEOTIDE SEQUENCE</scope>
    <source>
        <strain evidence="9">MMC_N1</strain>
    </source>
</reference>
<organism evidence="9 10">
    <name type="scientific">Molorchus minor</name>
    <dbReference type="NCBI Taxonomy" id="1323400"/>
    <lineage>
        <taxon>Eukaryota</taxon>
        <taxon>Metazoa</taxon>
        <taxon>Ecdysozoa</taxon>
        <taxon>Arthropoda</taxon>
        <taxon>Hexapoda</taxon>
        <taxon>Insecta</taxon>
        <taxon>Pterygota</taxon>
        <taxon>Neoptera</taxon>
        <taxon>Endopterygota</taxon>
        <taxon>Coleoptera</taxon>
        <taxon>Polyphaga</taxon>
        <taxon>Cucujiformia</taxon>
        <taxon>Chrysomeloidea</taxon>
        <taxon>Cerambycidae</taxon>
        <taxon>Lamiinae</taxon>
        <taxon>Monochamini</taxon>
        <taxon>Molorchus</taxon>
    </lineage>
</organism>
<gene>
    <name evidence="9" type="ORF">NQ317_000887</name>
</gene>
<sequence>MDKTNTSAALDSCVEILHKQLYFAVVKGKASTKLKSTMDTFYFSIDDELIYENFYCDFGPLDLSCLYKYCVKLNKYLEYAKGLKRVVHYTCSNPDKKANAACLMGILLFCLTKSRPFLDASQFPCGFTLKIIDCLQAISKALIFNFFDFDDFNIAEYDLHDKLQYGDMNWILPRKFLAFIGPADNQTAHRPEFYIKYFLKNDIKTVIRLNSAIYDSSVFTQVGIQHFDLIFPDGTTPPKDILIKFLNIAEMAPAAIGVHCKAGLGRTGSLIGAYIIKHYRMTAKEVIAWMRICRPGSVIGQQQIWLEKIESWLWRIGSQYR</sequence>
<dbReference type="SMART" id="SM00404">
    <property type="entry name" value="PTPc_motif"/>
    <property type="match status" value="1"/>
</dbReference>
<accession>A0ABQ9IRS0</accession>
<evidence type="ECO:0000313" key="9">
    <source>
        <dbReference type="EMBL" id="KAJ8961968.1"/>
    </source>
</evidence>
<keyword evidence="10" id="KW-1185">Reference proteome</keyword>
<comment type="similarity">
    <text evidence="1">Belongs to the protein-tyrosine phosphatase family. Non-receptor class CDC14 subfamily.</text>
</comment>
<evidence type="ECO:0000256" key="5">
    <source>
        <dbReference type="ARBA" id="ARBA00022912"/>
    </source>
</evidence>
<dbReference type="InterPro" id="IPR029021">
    <property type="entry name" value="Prot-tyrosine_phosphatase-like"/>
</dbReference>
<evidence type="ECO:0000259" key="7">
    <source>
        <dbReference type="PROSITE" id="PS50054"/>
    </source>
</evidence>
<dbReference type="InterPro" id="IPR000340">
    <property type="entry name" value="Dual-sp_phosphatase_cat-dom"/>
</dbReference>
<dbReference type="CDD" id="cd17657">
    <property type="entry name" value="CDC14_N"/>
    <property type="match status" value="1"/>
</dbReference>
<dbReference type="CDD" id="cd14499">
    <property type="entry name" value="CDC14_C"/>
    <property type="match status" value="1"/>
</dbReference>
<evidence type="ECO:0000256" key="6">
    <source>
        <dbReference type="ARBA" id="ARBA00023306"/>
    </source>
</evidence>
<dbReference type="Pfam" id="PF14671">
    <property type="entry name" value="DSPn"/>
    <property type="match status" value="1"/>
</dbReference>
<feature type="domain" description="Tyrosine specific protein phosphatases" evidence="8">
    <location>
        <begin position="240"/>
        <end position="305"/>
    </location>
</feature>
<evidence type="ECO:0000256" key="2">
    <source>
        <dbReference type="ARBA" id="ARBA00013064"/>
    </source>
</evidence>
<evidence type="ECO:0000313" key="10">
    <source>
        <dbReference type="Proteomes" id="UP001162164"/>
    </source>
</evidence>
<dbReference type="InterPro" id="IPR020422">
    <property type="entry name" value="TYR_PHOSPHATASE_DUAL_dom"/>
</dbReference>
<dbReference type="InterPro" id="IPR003595">
    <property type="entry name" value="Tyr_Pase_cat"/>
</dbReference>
<dbReference type="EMBL" id="JAPWTJ010003121">
    <property type="protein sequence ID" value="KAJ8961968.1"/>
    <property type="molecule type" value="Genomic_DNA"/>
</dbReference>
<proteinExistence type="inferred from homology"/>
<evidence type="ECO:0000256" key="3">
    <source>
        <dbReference type="ARBA" id="ARBA00022618"/>
    </source>
</evidence>
<evidence type="ECO:0000259" key="8">
    <source>
        <dbReference type="PROSITE" id="PS50056"/>
    </source>
</evidence>
<name>A0ABQ9IRS0_9CUCU</name>
<evidence type="ECO:0000256" key="1">
    <source>
        <dbReference type="ARBA" id="ARBA00007315"/>
    </source>
</evidence>
<dbReference type="InterPro" id="IPR050561">
    <property type="entry name" value="PTP"/>
</dbReference>
<comment type="caution">
    <text evidence="9">The sequence shown here is derived from an EMBL/GenBank/DDBJ whole genome shotgun (WGS) entry which is preliminary data.</text>
</comment>
<dbReference type="PROSITE" id="PS00383">
    <property type="entry name" value="TYR_PHOSPHATASE_1"/>
    <property type="match status" value="1"/>
</dbReference>
<keyword evidence="5" id="KW-0904">Protein phosphatase</keyword>
<dbReference type="InterPro" id="IPR044506">
    <property type="entry name" value="CDC14_C"/>
</dbReference>
<dbReference type="SUPFAM" id="SSF52799">
    <property type="entry name" value="(Phosphotyrosine protein) phosphatases II"/>
    <property type="match status" value="2"/>
</dbReference>
<dbReference type="EC" id="3.1.3.48" evidence="2"/>
<keyword evidence="4" id="KW-0378">Hydrolase</keyword>
<protein>
    <recommendedName>
        <fullName evidence="2">protein-tyrosine-phosphatase</fullName>
        <ecNumber evidence="2">3.1.3.48</ecNumber>
    </recommendedName>
</protein>
<dbReference type="InterPro" id="IPR000387">
    <property type="entry name" value="Tyr_Pase_dom"/>
</dbReference>
<feature type="domain" description="Tyrosine-protein phosphatase" evidence="7">
    <location>
        <begin position="167"/>
        <end position="318"/>
    </location>
</feature>
<dbReference type="InterPro" id="IPR016130">
    <property type="entry name" value="Tyr_Pase_AS"/>
</dbReference>
<dbReference type="Pfam" id="PF00782">
    <property type="entry name" value="DSPc"/>
    <property type="match status" value="1"/>
</dbReference>
<keyword evidence="3" id="KW-0132">Cell division</keyword>
<dbReference type="InterPro" id="IPR029260">
    <property type="entry name" value="DSPn"/>
</dbReference>
<dbReference type="PROSITE" id="PS50054">
    <property type="entry name" value="TYR_PHOSPHATASE_DUAL"/>
    <property type="match status" value="1"/>
</dbReference>
<evidence type="ECO:0000256" key="4">
    <source>
        <dbReference type="ARBA" id="ARBA00022801"/>
    </source>
</evidence>
<dbReference type="PANTHER" id="PTHR23339">
    <property type="entry name" value="TYROSINE SPECIFIC PROTEIN PHOSPHATASE AND DUAL SPECIFICITY PROTEIN PHOSPHATASE"/>
    <property type="match status" value="1"/>
</dbReference>